<evidence type="ECO:0000313" key="4">
    <source>
        <dbReference type="Proteomes" id="UP000660862"/>
    </source>
</evidence>
<accession>A0A917HLP0</accession>
<dbReference type="Proteomes" id="UP000660862">
    <property type="component" value="Unassembled WGS sequence"/>
</dbReference>
<dbReference type="AlphaFoldDB" id="A0A917HLP0"/>
<feature type="domain" description="Ferrous iron transporter FeoA-like" evidence="2">
    <location>
        <begin position="10"/>
        <end position="83"/>
    </location>
</feature>
<reference evidence="3" key="2">
    <citation type="submission" date="2020-09" db="EMBL/GenBank/DDBJ databases">
        <authorList>
            <person name="Sun Q."/>
            <person name="Zhou Y."/>
        </authorList>
    </citation>
    <scope>NUCLEOTIDE SEQUENCE</scope>
    <source>
        <strain evidence="3">CGMCC 1.12195</strain>
    </source>
</reference>
<evidence type="ECO:0000256" key="1">
    <source>
        <dbReference type="ARBA" id="ARBA00023004"/>
    </source>
</evidence>
<dbReference type="SUPFAM" id="SSF50037">
    <property type="entry name" value="C-terminal domain of transcriptional repressors"/>
    <property type="match status" value="1"/>
</dbReference>
<dbReference type="RefSeq" id="WP_229738615.1">
    <property type="nucleotide sequence ID" value="NZ_BMER01000001.1"/>
</dbReference>
<sequence length="85" mass="9260">MTMRAISQNKSISHLKKGEVATITGYVSNEVPLKVYEMGLLPGVVFTVKQQLPFNGPICIGIEGNPNFVALRKTEADLILIESLS</sequence>
<protein>
    <recommendedName>
        <fullName evidence="2">Ferrous iron transporter FeoA-like domain-containing protein</fullName>
    </recommendedName>
</protein>
<dbReference type="SMART" id="SM00899">
    <property type="entry name" value="FeoA"/>
    <property type="match status" value="1"/>
</dbReference>
<keyword evidence="4" id="KW-1185">Reference proteome</keyword>
<comment type="caution">
    <text evidence="3">The sequence shown here is derived from an EMBL/GenBank/DDBJ whole genome shotgun (WGS) entry which is preliminary data.</text>
</comment>
<gene>
    <name evidence="3" type="ORF">GCM10007415_14600</name>
</gene>
<dbReference type="Gene3D" id="2.30.30.90">
    <property type="match status" value="1"/>
</dbReference>
<reference evidence="3" key="1">
    <citation type="journal article" date="2014" name="Int. J. Syst. Evol. Microbiol.">
        <title>Complete genome sequence of Corynebacterium casei LMG S-19264T (=DSM 44701T), isolated from a smear-ripened cheese.</title>
        <authorList>
            <consortium name="US DOE Joint Genome Institute (JGI-PGF)"/>
            <person name="Walter F."/>
            <person name="Albersmeier A."/>
            <person name="Kalinowski J."/>
            <person name="Ruckert C."/>
        </authorList>
    </citation>
    <scope>NUCLEOTIDE SEQUENCE</scope>
    <source>
        <strain evidence="3">CGMCC 1.12195</strain>
    </source>
</reference>
<dbReference type="Pfam" id="PF04023">
    <property type="entry name" value="FeoA"/>
    <property type="match status" value="1"/>
</dbReference>
<keyword evidence="1" id="KW-0408">Iron</keyword>
<evidence type="ECO:0000259" key="2">
    <source>
        <dbReference type="SMART" id="SM00899"/>
    </source>
</evidence>
<dbReference type="InterPro" id="IPR038157">
    <property type="entry name" value="FeoA_core_dom"/>
</dbReference>
<proteinExistence type="predicted"/>
<evidence type="ECO:0000313" key="3">
    <source>
        <dbReference type="EMBL" id="GGG82735.1"/>
    </source>
</evidence>
<dbReference type="InterPro" id="IPR007167">
    <property type="entry name" value="Fe-transptr_FeoA-like"/>
</dbReference>
<organism evidence="3 4">
    <name type="scientific">Parapedobacter pyrenivorans</name>
    <dbReference type="NCBI Taxonomy" id="1305674"/>
    <lineage>
        <taxon>Bacteria</taxon>
        <taxon>Pseudomonadati</taxon>
        <taxon>Bacteroidota</taxon>
        <taxon>Sphingobacteriia</taxon>
        <taxon>Sphingobacteriales</taxon>
        <taxon>Sphingobacteriaceae</taxon>
        <taxon>Parapedobacter</taxon>
    </lineage>
</organism>
<dbReference type="GO" id="GO:0046914">
    <property type="term" value="F:transition metal ion binding"/>
    <property type="evidence" value="ECO:0007669"/>
    <property type="project" value="InterPro"/>
</dbReference>
<dbReference type="InterPro" id="IPR008988">
    <property type="entry name" value="Transcriptional_repressor_C"/>
</dbReference>
<dbReference type="EMBL" id="BMER01000001">
    <property type="protein sequence ID" value="GGG82735.1"/>
    <property type="molecule type" value="Genomic_DNA"/>
</dbReference>
<name>A0A917HLP0_9SPHI</name>